<gene>
    <name evidence="2" type="ORF">NEOLI_003836</name>
</gene>
<dbReference type="Gene3D" id="2.170.260.10">
    <property type="entry name" value="paz domain"/>
    <property type="match status" value="1"/>
</dbReference>
<dbReference type="OrthoDB" id="10252740at2759"/>
<dbReference type="EMBL" id="LXFE01000831">
    <property type="protein sequence ID" value="OLL24409.1"/>
    <property type="molecule type" value="Genomic_DNA"/>
</dbReference>
<keyword evidence="3" id="KW-1185">Reference proteome</keyword>
<dbReference type="Proteomes" id="UP000186594">
    <property type="component" value="Unassembled WGS sequence"/>
</dbReference>
<dbReference type="InterPro" id="IPR014811">
    <property type="entry name" value="ArgoL1"/>
</dbReference>
<dbReference type="PROSITE" id="PS50821">
    <property type="entry name" value="PAZ"/>
    <property type="match status" value="1"/>
</dbReference>
<dbReference type="InterPro" id="IPR032474">
    <property type="entry name" value="Argonaute_N"/>
</dbReference>
<dbReference type="Pfam" id="PF08699">
    <property type="entry name" value="ArgoL1"/>
    <property type="match status" value="1"/>
</dbReference>
<dbReference type="InterPro" id="IPR036085">
    <property type="entry name" value="PAZ_dom_sf"/>
</dbReference>
<sequence length="360" mass="40658">MAARSDVAALTDLCSRPNYNTTSGCPTTVFANHFRVTSFPNTILHQYEVCQPAPAFGFALTTKQVTIGKGTLKPSLSRKLWATSYVQTALGENKVIFDGRHIAWCSKKLPFGTEIALETTISGSDPKTANERDRLTVKIAYSAQVNLEFIHQFLLKRYRKDEQVLQGLTALNNLLRQTPTLKFFTMGNSKNFYKEQDAVPLTGALQAWRGIFQSLRPSQGNNIFWFSDTYLIGSLTVNVDVATTVAWQGDLSLVDLVCKHTNCRDANDLVSMGDRDRHKLQQAIKGLTFFVTHRQEQGRRKVLTIKRLMKTSSITTTFPMEKDGETKTISIQRYMKMAYNKDIRYPQLFCSFCHSSVAHI</sequence>
<protein>
    <submittedName>
        <fullName evidence="2">Protein argonaute</fullName>
    </submittedName>
</protein>
<evidence type="ECO:0000313" key="2">
    <source>
        <dbReference type="EMBL" id="OLL24409.1"/>
    </source>
</evidence>
<dbReference type="SMART" id="SM01163">
    <property type="entry name" value="DUF1785"/>
    <property type="match status" value="1"/>
</dbReference>
<evidence type="ECO:0000313" key="3">
    <source>
        <dbReference type="Proteomes" id="UP000186594"/>
    </source>
</evidence>
<reference evidence="2 3" key="1">
    <citation type="submission" date="2016-04" db="EMBL/GenBank/DDBJ databases">
        <title>Evolutionary innovation and constraint leading to complex multicellularity in the Ascomycota.</title>
        <authorList>
            <person name="Cisse O."/>
            <person name="Nguyen A."/>
            <person name="Hewitt D.A."/>
            <person name="Jedd G."/>
            <person name="Stajich J.E."/>
        </authorList>
    </citation>
    <scope>NUCLEOTIDE SEQUENCE [LARGE SCALE GENOMIC DNA]</scope>
    <source>
        <strain evidence="2 3">DAH-3</strain>
    </source>
</reference>
<dbReference type="CDD" id="cd02846">
    <property type="entry name" value="PAZ_argonaute_like"/>
    <property type="match status" value="1"/>
</dbReference>
<dbReference type="AlphaFoldDB" id="A0A1U7LP46"/>
<dbReference type="Pfam" id="PF02170">
    <property type="entry name" value="PAZ"/>
    <property type="match status" value="1"/>
</dbReference>
<evidence type="ECO:0000259" key="1">
    <source>
        <dbReference type="PROSITE" id="PS50821"/>
    </source>
</evidence>
<dbReference type="GO" id="GO:0003723">
    <property type="term" value="F:RNA binding"/>
    <property type="evidence" value="ECO:0007669"/>
    <property type="project" value="InterPro"/>
</dbReference>
<feature type="domain" description="PAZ" evidence="1">
    <location>
        <begin position="252"/>
        <end position="360"/>
    </location>
</feature>
<dbReference type="SUPFAM" id="SSF101690">
    <property type="entry name" value="PAZ domain"/>
    <property type="match status" value="1"/>
</dbReference>
<name>A0A1U7LP46_NEOID</name>
<dbReference type="OMA" id="HANARQY"/>
<organism evidence="2 3">
    <name type="scientific">Neolecta irregularis (strain DAH-3)</name>
    <dbReference type="NCBI Taxonomy" id="1198029"/>
    <lineage>
        <taxon>Eukaryota</taxon>
        <taxon>Fungi</taxon>
        <taxon>Dikarya</taxon>
        <taxon>Ascomycota</taxon>
        <taxon>Taphrinomycotina</taxon>
        <taxon>Neolectales</taxon>
        <taxon>Neolectaceae</taxon>
        <taxon>Neolecta</taxon>
    </lineage>
</organism>
<accession>A0A1U7LP46</accession>
<dbReference type="STRING" id="1198029.A0A1U7LP46"/>
<dbReference type="PANTHER" id="PTHR22891">
    <property type="entry name" value="EUKARYOTIC TRANSLATION INITIATION FACTOR 2C"/>
    <property type="match status" value="1"/>
</dbReference>
<dbReference type="InterPro" id="IPR003100">
    <property type="entry name" value="PAZ_dom"/>
</dbReference>
<proteinExistence type="predicted"/>
<dbReference type="Pfam" id="PF16486">
    <property type="entry name" value="ArgoN"/>
    <property type="match status" value="1"/>
</dbReference>
<comment type="caution">
    <text evidence="2">The sequence shown here is derived from an EMBL/GenBank/DDBJ whole genome shotgun (WGS) entry which is preliminary data.</text>
</comment>